<organism evidence="1 2">
    <name type="scientific">Vulcanisaeta souniana JCM 11219</name>
    <dbReference type="NCBI Taxonomy" id="1293586"/>
    <lineage>
        <taxon>Archaea</taxon>
        <taxon>Thermoproteota</taxon>
        <taxon>Thermoprotei</taxon>
        <taxon>Thermoproteales</taxon>
        <taxon>Thermoproteaceae</taxon>
        <taxon>Vulcanisaeta</taxon>
    </lineage>
</organism>
<evidence type="ECO:0000313" key="2">
    <source>
        <dbReference type="Proteomes" id="UP000657075"/>
    </source>
</evidence>
<proteinExistence type="predicted"/>
<evidence type="ECO:0000313" key="1">
    <source>
        <dbReference type="EMBL" id="GGI69657.1"/>
    </source>
</evidence>
<dbReference type="Proteomes" id="UP000657075">
    <property type="component" value="Unassembled WGS sequence"/>
</dbReference>
<dbReference type="EMBL" id="BMNM01000001">
    <property type="protein sequence ID" value="GGI69657.1"/>
    <property type="molecule type" value="Genomic_DNA"/>
</dbReference>
<reference evidence="1" key="1">
    <citation type="journal article" date="2014" name="Int. J. Syst. Evol. Microbiol.">
        <title>Complete genome sequence of Corynebacterium casei LMG S-19264T (=DSM 44701T), isolated from a smear-ripened cheese.</title>
        <authorList>
            <consortium name="US DOE Joint Genome Institute (JGI-PGF)"/>
            <person name="Walter F."/>
            <person name="Albersmeier A."/>
            <person name="Kalinowski J."/>
            <person name="Ruckert C."/>
        </authorList>
    </citation>
    <scope>NUCLEOTIDE SEQUENCE</scope>
    <source>
        <strain evidence="1">JCM 11219</strain>
    </source>
</reference>
<sequence>MNAIIGIALSTAPILMRNPRCAVLQKNREIEISPRKIMPIPTMEIK</sequence>
<gene>
    <name evidence="1" type="ORF">GCM10007112_03320</name>
</gene>
<name>A0A830E084_9CREN</name>
<reference evidence="1" key="2">
    <citation type="submission" date="2020-09" db="EMBL/GenBank/DDBJ databases">
        <authorList>
            <person name="Sun Q."/>
            <person name="Ohkuma M."/>
        </authorList>
    </citation>
    <scope>NUCLEOTIDE SEQUENCE</scope>
    <source>
        <strain evidence="1">JCM 11219</strain>
    </source>
</reference>
<protein>
    <submittedName>
        <fullName evidence="1">Uncharacterized protein</fullName>
    </submittedName>
</protein>
<comment type="caution">
    <text evidence="1">The sequence shown here is derived from an EMBL/GenBank/DDBJ whole genome shotgun (WGS) entry which is preliminary data.</text>
</comment>
<accession>A0A830E084</accession>
<dbReference type="AlphaFoldDB" id="A0A830E084"/>